<evidence type="ECO:0000259" key="6">
    <source>
        <dbReference type="PROSITE" id="PS50011"/>
    </source>
</evidence>
<dbReference type="Gene3D" id="1.10.510.10">
    <property type="entry name" value="Transferase(Phosphotransferase) domain 1"/>
    <property type="match status" value="1"/>
</dbReference>
<dbReference type="Pfam" id="PF00069">
    <property type="entry name" value="Pkinase"/>
    <property type="match status" value="1"/>
</dbReference>
<dbReference type="AlphaFoldDB" id="A0A8K0AA33"/>
<gene>
    <name evidence="7" type="primary">PLK3</name>
    <name evidence="7" type="ORF">BLAG_LOCUS23865</name>
</gene>
<evidence type="ECO:0000256" key="2">
    <source>
        <dbReference type="ARBA" id="ARBA00022840"/>
    </source>
</evidence>
<keyword evidence="5" id="KW-1133">Transmembrane helix</keyword>
<evidence type="ECO:0000256" key="3">
    <source>
        <dbReference type="PROSITE-ProRule" id="PRU10141"/>
    </source>
</evidence>
<evidence type="ECO:0000256" key="5">
    <source>
        <dbReference type="SAM" id="Phobius"/>
    </source>
</evidence>
<dbReference type="InterPro" id="IPR017441">
    <property type="entry name" value="Protein_kinase_ATP_BS"/>
</dbReference>
<dbReference type="GO" id="GO:0005634">
    <property type="term" value="C:nucleus"/>
    <property type="evidence" value="ECO:0007669"/>
    <property type="project" value="TreeGrafter"/>
</dbReference>
<name>A0A8K0AA33_BRALA</name>
<dbReference type="SUPFAM" id="SSF56112">
    <property type="entry name" value="Protein kinase-like (PK-like)"/>
    <property type="match status" value="1"/>
</dbReference>
<dbReference type="PANTHER" id="PTHR24345:SF43">
    <property type="entry name" value="INACTIVE SERINE_THREONINE-PROTEIN KINASE PLK5"/>
    <property type="match status" value="1"/>
</dbReference>
<evidence type="ECO:0000313" key="7">
    <source>
        <dbReference type="EMBL" id="CAH1272130.1"/>
    </source>
</evidence>
<keyword evidence="2 3" id="KW-0067">ATP-binding</keyword>
<protein>
    <submittedName>
        <fullName evidence="7">PLK3 protein</fullName>
    </submittedName>
</protein>
<feature type="transmembrane region" description="Helical" evidence="5">
    <location>
        <begin position="217"/>
        <end position="239"/>
    </location>
</feature>
<dbReference type="Proteomes" id="UP000838412">
    <property type="component" value="Chromosome 8"/>
</dbReference>
<keyword evidence="4" id="KW-0723">Serine/threonine-protein kinase</keyword>
<dbReference type="EMBL" id="OV696693">
    <property type="protein sequence ID" value="CAH1272130.1"/>
    <property type="molecule type" value="Genomic_DNA"/>
</dbReference>
<dbReference type="GO" id="GO:0005524">
    <property type="term" value="F:ATP binding"/>
    <property type="evidence" value="ECO:0007669"/>
    <property type="project" value="UniProtKB-UniRule"/>
</dbReference>
<dbReference type="PROSITE" id="PS50011">
    <property type="entry name" value="PROTEIN_KINASE_DOM"/>
    <property type="match status" value="1"/>
</dbReference>
<keyword evidence="4" id="KW-0808">Transferase</keyword>
<dbReference type="InterPro" id="IPR008271">
    <property type="entry name" value="Ser/Thr_kinase_AS"/>
</dbReference>
<sequence length="333" mass="38198">MFSCLCKCITRRKTDVGRSSDSENCSSGLTHLGGVSQFLGKGGFGRVYSVTGGGSNGPLYAVKVAEPQNHREVERLEMEILIHGSLQHDRIVRMIDWVETPIGQFYLCLEYCETGSLYSYVEQLKQEKRYIDSQQIRHIFGQLVEGCQYIHEQYIIHRDLKPQNILLTKNLDVKITDFGLAIITPGQRATWASVCGSPGYVPPEVLLEPRYTTAADVWALGCVLFWTYAGFVAFPERNIKSRNYRRKMRRLSSLRNTMMKFNAVAVRDLLLRLLQEQPDHRPSCAAILSDDSLRQGDFLLDKKVHSHDKAVAKRHAFRRPPFYMDYWTERLGR</sequence>
<accession>A0A8K0AA33</accession>
<evidence type="ECO:0000256" key="1">
    <source>
        <dbReference type="ARBA" id="ARBA00022741"/>
    </source>
</evidence>
<keyword evidence="5" id="KW-0812">Transmembrane</keyword>
<keyword evidence="5" id="KW-0472">Membrane</keyword>
<dbReference type="GO" id="GO:0000776">
    <property type="term" value="C:kinetochore"/>
    <property type="evidence" value="ECO:0007669"/>
    <property type="project" value="TreeGrafter"/>
</dbReference>
<dbReference type="PROSITE" id="PS00107">
    <property type="entry name" value="PROTEIN_KINASE_ATP"/>
    <property type="match status" value="1"/>
</dbReference>
<evidence type="ECO:0000313" key="8">
    <source>
        <dbReference type="Proteomes" id="UP000838412"/>
    </source>
</evidence>
<organism evidence="7 8">
    <name type="scientific">Branchiostoma lanceolatum</name>
    <name type="common">Common lancelet</name>
    <name type="synonym">Amphioxus lanceolatum</name>
    <dbReference type="NCBI Taxonomy" id="7740"/>
    <lineage>
        <taxon>Eukaryota</taxon>
        <taxon>Metazoa</taxon>
        <taxon>Chordata</taxon>
        <taxon>Cephalochordata</taxon>
        <taxon>Leptocardii</taxon>
        <taxon>Amphioxiformes</taxon>
        <taxon>Branchiostomatidae</taxon>
        <taxon>Branchiostoma</taxon>
    </lineage>
</organism>
<proteinExistence type="inferred from homology"/>
<dbReference type="CDD" id="cd00180">
    <property type="entry name" value="PKc"/>
    <property type="match status" value="1"/>
</dbReference>
<dbReference type="GO" id="GO:0007052">
    <property type="term" value="P:mitotic spindle organization"/>
    <property type="evidence" value="ECO:0007669"/>
    <property type="project" value="TreeGrafter"/>
</dbReference>
<reference evidence="7" key="1">
    <citation type="submission" date="2022-01" db="EMBL/GenBank/DDBJ databases">
        <authorList>
            <person name="Braso-Vives M."/>
        </authorList>
    </citation>
    <scope>NUCLEOTIDE SEQUENCE</scope>
</reference>
<comment type="similarity">
    <text evidence="4">Belongs to the protein kinase superfamily.</text>
</comment>
<keyword evidence="1 3" id="KW-0547">Nucleotide-binding</keyword>
<evidence type="ECO:0000256" key="4">
    <source>
        <dbReference type="RuleBase" id="RU000304"/>
    </source>
</evidence>
<dbReference type="SMART" id="SM00220">
    <property type="entry name" value="S_TKc"/>
    <property type="match status" value="1"/>
</dbReference>
<dbReference type="PROSITE" id="PS00108">
    <property type="entry name" value="PROTEIN_KINASE_ST"/>
    <property type="match status" value="1"/>
</dbReference>
<keyword evidence="4" id="KW-0418">Kinase</keyword>
<dbReference type="InterPro" id="IPR000719">
    <property type="entry name" value="Prot_kinase_dom"/>
</dbReference>
<dbReference type="GO" id="GO:0000922">
    <property type="term" value="C:spindle pole"/>
    <property type="evidence" value="ECO:0007669"/>
    <property type="project" value="TreeGrafter"/>
</dbReference>
<dbReference type="InterPro" id="IPR011009">
    <property type="entry name" value="Kinase-like_dom_sf"/>
</dbReference>
<dbReference type="GO" id="GO:0005813">
    <property type="term" value="C:centrosome"/>
    <property type="evidence" value="ECO:0007669"/>
    <property type="project" value="TreeGrafter"/>
</dbReference>
<keyword evidence="8" id="KW-1185">Reference proteome</keyword>
<dbReference type="OrthoDB" id="10003012at2759"/>
<feature type="domain" description="Protein kinase" evidence="6">
    <location>
        <begin position="33"/>
        <end position="293"/>
    </location>
</feature>
<dbReference type="GO" id="GO:0004674">
    <property type="term" value="F:protein serine/threonine kinase activity"/>
    <property type="evidence" value="ECO:0007669"/>
    <property type="project" value="UniProtKB-KW"/>
</dbReference>
<dbReference type="PANTHER" id="PTHR24345">
    <property type="entry name" value="SERINE/THREONINE-PROTEIN KINASE PLK"/>
    <property type="match status" value="1"/>
</dbReference>
<feature type="binding site" evidence="3">
    <location>
        <position position="63"/>
    </location>
    <ligand>
        <name>ATP</name>
        <dbReference type="ChEBI" id="CHEBI:30616"/>
    </ligand>
</feature>
<dbReference type="GO" id="GO:0005737">
    <property type="term" value="C:cytoplasm"/>
    <property type="evidence" value="ECO:0007669"/>
    <property type="project" value="TreeGrafter"/>
</dbReference>